<evidence type="ECO:0000313" key="1">
    <source>
        <dbReference type="EMBL" id="EET08575.1"/>
    </source>
</evidence>
<name>A0A0E1W5S3_BURPE</name>
<accession>A0A0E1W5S3</accession>
<protein>
    <submittedName>
        <fullName evidence="1">Uncharacterized protein</fullName>
    </submittedName>
</protein>
<dbReference type="Proteomes" id="UP000001812">
    <property type="component" value="Chromosome I"/>
</dbReference>
<dbReference type="HOGENOM" id="CLU_2877154_0_0_4"/>
<sequence>MSVIQACINQAAYNAFYDLAASALETHNPERAAQRIIEAQDYLPQADVNRLVRELEADYYEFT</sequence>
<dbReference type="AlphaFoldDB" id="A0A0E1W5S3"/>
<proteinExistence type="predicted"/>
<gene>
    <name evidence="1" type="ORF">BURPS1710A_1872</name>
</gene>
<reference evidence="1" key="1">
    <citation type="submission" date="2009-05" db="EMBL/GenBank/DDBJ databases">
        <authorList>
            <person name="Harkins D.M."/>
            <person name="DeShazer D."/>
            <person name="Woods D.E."/>
            <person name="Brinkac L.M."/>
            <person name="Brown K.A."/>
            <person name="Hung G.C."/>
            <person name="Tuanyok A."/>
            <person name="Zhang B."/>
            <person name="Nierman W.C."/>
        </authorList>
    </citation>
    <scope>NUCLEOTIDE SEQUENCE [LARGE SCALE GENOMIC DNA]</scope>
    <source>
        <strain evidence="1">1710a</strain>
    </source>
</reference>
<organism evidence="1">
    <name type="scientific">Burkholderia pseudomallei 1710a</name>
    <dbReference type="NCBI Taxonomy" id="320371"/>
    <lineage>
        <taxon>Bacteria</taxon>
        <taxon>Pseudomonadati</taxon>
        <taxon>Pseudomonadota</taxon>
        <taxon>Betaproteobacteria</taxon>
        <taxon>Burkholderiales</taxon>
        <taxon>Burkholderiaceae</taxon>
        <taxon>Burkholderia</taxon>
        <taxon>pseudomallei group</taxon>
    </lineage>
</organism>
<dbReference type="EMBL" id="CM000832">
    <property type="protein sequence ID" value="EET08575.1"/>
    <property type="molecule type" value="Genomic_DNA"/>
</dbReference>
<dbReference type="RefSeq" id="WP_004526617.1">
    <property type="nucleotide sequence ID" value="NZ_CM000832.1"/>
</dbReference>